<dbReference type="EMBL" id="JABDTM020027209">
    <property type="protein sequence ID" value="KAH0810872.1"/>
    <property type="molecule type" value="Genomic_DNA"/>
</dbReference>
<reference evidence="2" key="2">
    <citation type="submission" date="2021-08" db="EMBL/GenBank/DDBJ databases">
        <authorList>
            <person name="Eriksson T."/>
        </authorList>
    </citation>
    <scope>NUCLEOTIDE SEQUENCE</scope>
    <source>
        <strain evidence="2">Stoneville</strain>
        <tissue evidence="2">Whole head</tissue>
    </source>
</reference>
<organism evidence="2 3">
    <name type="scientific">Tenebrio molitor</name>
    <name type="common">Yellow mealworm beetle</name>
    <dbReference type="NCBI Taxonomy" id="7067"/>
    <lineage>
        <taxon>Eukaryota</taxon>
        <taxon>Metazoa</taxon>
        <taxon>Ecdysozoa</taxon>
        <taxon>Arthropoda</taxon>
        <taxon>Hexapoda</taxon>
        <taxon>Insecta</taxon>
        <taxon>Pterygota</taxon>
        <taxon>Neoptera</taxon>
        <taxon>Endopterygota</taxon>
        <taxon>Coleoptera</taxon>
        <taxon>Polyphaga</taxon>
        <taxon>Cucujiformia</taxon>
        <taxon>Tenebrionidae</taxon>
        <taxon>Tenebrio</taxon>
    </lineage>
</organism>
<name>A0A8J6HB89_TENMO</name>
<comment type="caution">
    <text evidence="2">The sequence shown here is derived from an EMBL/GenBank/DDBJ whole genome shotgun (WGS) entry which is preliminary data.</text>
</comment>
<reference evidence="2" key="1">
    <citation type="journal article" date="2020" name="J Insects Food Feed">
        <title>The yellow mealworm (Tenebrio molitor) genome: a resource for the emerging insects as food and feed industry.</title>
        <authorList>
            <person name="Eriksson T."/>
            <person name="Andere A."/>
            <person name="Kelstrup H."/>
            <person name="Emery V."/>
            <person name="Picard C."/>
        </authorList>
    </citation>
    <scope>NUCLEOTIDE SEQUENCE</scope>
    <source>
        <strain evidence="2">Stoneville</strain>
        <tissue evidence="2">Whole head</tissue>
    </source>
</reference>
<evidence type="ECO:0000313" key="2">
    <source>
        <dbReference type="EMBL" id="KAH0810872.1"/>
    </source>
</evidence>
<feature type="region of interest" description="Disordered" evidence="1">
    <location>
        <begin position="732"/>
        <end position="810"/>
    </location>
</feature>
<protein>
    <submittedName>
        <fullName evidence="2">Uncharacterized protein</fullName>
    </submittedName>
</protein>
<keyword evidence="3" id="KW-1185">Reference proteome</keyword>
<feature type="compositionally biased region" description="Polar residues" evidence="1">
    <location>
        <begin position="606"/>
        <end position="616"/>
    </location>
</feature>
<dbReference type="Proteomes" id="UP000719412">
    <property type="component" value="Unassembled WGS sequence"/>
</dbReference>
<proteinExistence type="predicted"/>
<feature type="compositionally biased region" description="Basic and acidic residues" evidence="1">
    <location>
        <begin position="732"/>
        <end position="746"/>
    </location>
</feature>
<feature type="region of interest" description="Disordered" evidence="1">
    <location>
        <begin position="920"/>
        <end position="941"/>
    </location>
</feature>
<sequence>MPALRPARLNVGPIGASERDVGRGARVSGGSGGFRCSGCAGVRVVRRSEPVSLIFRRFCSHVPARINGKNVCGSVCSVTDWRNAGKLAEMHLTGMILWFSIRIGGGESGNGGIRSKNTELTRGNIMTMILWDPNTILIIEEFLTSSKLTASAASGLGDNFCLGVAQSLPRVALDKRRRNCRISFTTPSLRSLWHASPHYQRGGDACVPHPTCREPLRIIIVGAAPSCCFCFDYDTARVNQPLTAKPSQIRSDRWTFLEKSDRTAVVVVLVVRPSFLCLREGWLVTKVSIGAPQGTHLTWLVPVEANNKIYPCRVFGRAGMPIKRVVPVGKISQKINSGVLTDATDPQLLIPHGIAETAFVNAVLISVKRCLICATLDIQGECLAGNDWRKMRVVPQLPTLRPMLFMRVAGCIPDAALSIRLHWRRPCTRSGKVPSAASGKADNGTRFSGASAFRGLPITQRRQVVLTPYNEICAFSGFRNFRSREGSREVSDEVVQEGSTVIEQTGAEVHNRRHGVANASPRQDRYTNYATIKPNGNTLRTGVLRSACDVLCLSNALTLTIMNNLVLSKLEAGVRQTNDAKSWFSKPTRTVYNNNNIRTVEVRPISASSPSLNNNYEGKKGNKRPQTIYGDNVTLRKLPQKDPPIQSRESNVAYSVAAISLFLPPPGAECDRFAAANASSRVRHSAEERRPEERRPWHRQELNHGMHGNLIENEFPVAWKNATCGGPFWPWEREGGDGGGRGERRCPRWARGAGESGAEDEESSGIEARGGRPGPDYVNRYYSPKFNGPSTPRRHGIQAGSNPHTPAEIRATFENPDRINKEIISEYGITALLRAVYLNTPTTAANGRLLDSRSNEAASLRCQGGRACLFSSGRLFFVGATFRTASSVSRVVDVIPVATVQEVDRRGRRVVMVQRRGRLSNGPLLSPQQGDRSVRGFFPRS</sequence>
<evidence type="ECO:0000313" key="3">
    <source>
        <dbReference type="Proteomes" id="UP000719412"/>
    </source>
</evidence>
<evidence type="ECO:0000256" key="1">
    <source>
        <dbReference type="SAM" id="MobiDB-lite"/>
    </source>
</evidence>
<gene>
    <name evidence="2" type="ORF">GEV33_011919</name>
</gene>
<dbReference type="AlphaFoldDB" id="A0A8J6HB89"/>
<feature type="region of interest" description="Disordered" evidence="1">
    <location>
        <begin position="605"/>
        <end position="629"/>
    </location>
</feature>
<accession>A0A8J6HB89</accession>